<sequence>KRSVVCRVVLKAGVNEIGFQNQLKNYLTCGWRGSNLIIMNNSQGNKFIIGFMCATNILPLIAFTWKPERADVECCAIAADSKITR</sequence>
<dbReference type="EMBL" id="CAACVG010001048">
    <property type="protein sequence ID" value="VEN34871.1"/>
    <property type="molecule type" value="Genomic_DNA"/>
</dbReference>
<dbReference type="AlphaFoldDB" id="A0A653BH48"/>
<name>A0A653BH48_CALMS</name>
<evidence type="ECO:0000313" key="3">
    <source>
        <dbReference type="Proteomes" id="UP000410492"/>
    </source>
</evidence>
<keyword evidence="3" id="KW-1185">Reference proteome</keyword>
<keyword evidence="1" id="KW-0472">Membrane</keyword>
<gene>
    <name evidence="2" type="ORF">CALMAC_LOCUS936</name>
</gene>
<evidence type="ECO:0000256" key="1">
    <source>
        <dbReference type="SAM" id="Phobius"/>
    </source>
</evidence>
<evidence type="ECO:0000313" key="2">
    <source>
        <dbReference type="EMBL" id="VEN34871.1"/>
    </source>
</evidence>
<organism evidence="2 3">
    <name type="scientific">Callosobruchus maculatus</name>
    <name type="common">Southern cowpea weevil</name>
    <name type="synonym">Pulse bruchid</name>
    <dbReference type="NCBI Taxonomy" id="64391"/>
    <lineage>
        <taxon>Eukaryota</taxon>
        <taxon>Metazoa</taxon>
        <taxon>Ecdysozoa</taxon>
        <taxon>Arthropoda</taxon>
        <taxon>Hexapoda</taxon>
        <taxon>Insecta</taxon>
        <taxon>Pterygota</taxon>
        <taxon>Neoptera</taxon>
        <taxon>Endopterygota</taxon>
        <taxon>Coleoptera</taxon>
        <taxon>Polyphaga</taxon>
        <taxon>Cucujiformia</taxon>
        <taxon>Chrysomeloidea</taxon>
        <taxon>Chrysomelidae</taxon>
        <taxon>Bruchinae</taxon>
        <taxon>Bruchini</taxon>
        <taxon>Callosobruchus</taxon>
    </lineage>
</organism>
<reference evidence="2 3" key="1">
    <citation type="submission" date="2019-01" db="EMBL/GenBank/DDBJ databases">
        <authorList>
            <person name="Sayadi A."/>
        </authorList>
    </citation>
    <scope>NUCLEOTIDE SEQUENCE [LARGE SCALE GENOMIC DNA]</scope>
</reference>
<accession>A0A653BH48</accession>
<keyword evidence="1" id="KW-0812">Transmembrane</keyword>
<keyword evidence="1" id="KW-1133">Transmembrane helix</keyword>
<proteinExistence type="predicted"/>
<feature type="non-terminal residue" evidence="2">
    <location>
        <position position="1"/>
    </location>
</feature>
<protein>
    <submittedName>
        <fullName evidence="2">Uncharacterized protein</fullName>
    </submittedName>
</protein>
<dbReference type="Proteomes" id="UP000410492">
    <property type="component" value="Unassembled WGS sequence"/>
</dbReference>
<feature type="transmembrane region" description="Helical" evidence="1">
    <location>
        <begin position="47"/>
        <end position="65"/>
    </location>
</feature>